<organism evidence="3 4">
    <name type="scientific">Ramlibacter monticola</name>
    <dbReference type="NCBI Taxonomy" id="1926872"/>
    <lineage>
        <taxon>Bacteria</taxon>
        <taxon>Pseudomonadati</taxon>
        <taxon>Pseudomonadota</taxon>
        <taxon>Betaproteobacteria</taxon>
        <taxon>Burkholderiales</taxon>
        <taxon>Comamonadaceae</taxon>
        <taxon>Ramlibacter</taxon>
    </lineage>
</organism>
<comment type="similarity">
    <text evidence="1 2">Belongs to the fructosamine kinase family.</text>
</comment>
<protein>
    <submittedName>
        <fullName evidence="3">Fructosamine kinase family protein</fullName>
    </submittedName>
</protein>
<dbReference type="InterPro" id="IPR016477">
    <property type="entry name" value="Fructo-/Ketosamine-3-kinase"/>
</dbReference>
<accession>A0A936Z2Y2</accession>
<comment type="caution">
    <text evidence="3">The sequence shown here is derived from an EMBL/GenBank/DDBJ whole genome shotgun (WGS) entry which is preliminary data.</text>
</comment>
<name>A0A936Z2Y2_9BURK</name>
<evidence type="ECO:0000256" key="1">
    <source>
        <dbReference type="ARBA" id="ARBA00009460"/>
    </source>
</evidence>
<keyword evidence="4" id="KW-1185">Reference proteome</keyword>
<reference evidence="3 4" key="1">
    <citation type="journal article" date="2017" name="Int. J. Syst. Evol. Microbiol.">
        <title>Ramlibacter monticola sp. nov., isolated from forest soil.</title>
        <authorList>
            <person name="Chaudhary D.K."/>
            <person name="Kim J."/>
        </authorList>
    </citation>
    <scope>NUCLEOTIDE SEQUENCE [LARGE SCALE GENOMIC DNA]</scope>
    <source>
        <strain evidence="3 4">KACC 19175</strain>
    </source>
</reference>
<dbReference type="Pfam" id="PF03881">
    <property type="entry name" value="Fructosamin_kin"/>
    <property type="match status" value="1"/>
</dbReference>
<dbReference type="SUPFAM" id="SSF56112">
    <property type="entry name" value="Protein kinase-like (PK-like)"/>
    <property type="match status" value="1"/>
</dbReference>
<keyword evidence="2" id="KW-0808">Transferase</keyword>
<dbReference type="PANTHER" id="PTHR12149:SF8">
    <property type="entry name" value="PROTEIN-RIBULOSAMINE 3-KINASE"/>
    <property type="match status" value="1"/>
</dbReference>
<dbReference type="InterPro" id="IPR011009">
    <property type="entry name" value="Kinase-like_dom_sf"/>
</dbReference>
<dbReference type="EMBL" id="JAEQNE010000004">
    <property type="protein sequence ID" value="MBL0392921.1"/>
    <property type="molecule type" value="Genomic_DNA"/>
</dbReference>
<sequence>MQQLQEPLPELGELLGGRWQLQALGASAFCDTWEARQGRELLFLKSAAETAAGMLRAEADGLRALAATETIRVPAVRAVLDRPGGGVILALEWLQLGRPDAEFGFRFGEALAALHAHAAPLEPAGFGWRSDNYVGATPQRNTPTQAPTASGWIAFFADARLAAMRERLRNAPGDLRSAIDAVIETLPGLFADGRAPRPSLIHGDLWQGNWGMLSDGTPVVFDPAVSCSDAQAELAMMELFGSPPRGFREAYEHSGGIWPDLKRTQLYQLYHLLNHAVLFGGSYLQQALRSARALVA</sequence>
<proteinExistence type="inferred from homology"/>
<dbReference type="PANTHER" id="PTHR12149">
    <property type="entry name" value="FRUCTOSAMINE 3 KINASE-RELATED PROTEIN"/>
    <property type="match status" value="1"/>
</dbReference>
<dbReference type="Gene3D" id="3.30.200.20">
    <property type="entry name" value="Phosphorylase Kinase, domain 1"/>
    <property type="match status" value="1"/>
</dbReference>
<dbReference type="AlphaFoldDB" id="A0A936Z2Y2"/>
<keyword evidence="2 3" id="KW-0418">Kinase</keyword>
<evidence type="ECO:0000313" key="3">
    <source>
        <dbReference type="EMBL" id="MBL0392921.1"/>
    </source>
</evidence>
<gene>
    <name evidence="3" type="ORF">JJ685_17415</name>
</gene>
<dbReference type="Gene3D" id="3.90.1200.10">
    <property type="match status" value="1"/>
</dbReference>
<dbReference type="PIRSF" id="PIRSF006221">
    <property type="entry name" value="Ketosamine-3-kinase"/>
    <property type="match status" value="1"/>
</dbReference>
<dbReference type="GO" id="GO:0016301">
    <property type="term" value="F:kinase activity"/>
    <property type="evidence" value="ECO:0007669"/>
    <property type="project" value="UniProtKB-UniRule"/>
</dbReference>
<dbReference type="RefSeq" id="WP_201675591.1">
    <property type="nucleotide sequence ID" value="NZ_JAEQNE010000004.1"/>
</dbReference>
<evidence type="ECO:0000256" key="2">
    <source>
        <dbReference type="PIRNR" id="PIRNR006221"/>
    </source>
</evidence>
<dbReference type="Proteomes" id="UP000599109">
    <property type="component" value="Unassembled WGS sequence"/>
</dbReference>
<evidence type="ECO:0000313" key="4">
    <source>
        <dbReference type="Proteomes" id="UP000599109"/>
    </source>
</evidence>